<keyword evidence="3" id="KW-1185">Reference proteome</keyword>
<evidence type="ECO:0000313" key="3">
    <source>
        <dbReference type="Proteomes" id="UP000190080"/>
    </source>
</evidence>
<dbReference type="Proteomes" id="UP000190080">
    <property type="component" value="Unassembled WGS sequence"/>
</dbReference>
<gene>
    <name evidence="2" type="ORF">CLORY_12930</name>
</gene>
<keyword evidence="1" id="KW-0812">Transmembrane</keyword>
<dbReference type="AlphaFoldDB" id="A0A1V4ITS4"/>
<dbReference type="Pfam" id="PF09548">
    <property type="entry name" value="Spore_III_AB"/>
    <property type="match status" value="1"/>
</dbReference>
<dbReference type="NCBIfam" id="TIGR02833">
    <property type="entry name" value="spore_III_AB"/>
    <property type="match status" value="1"/>
</dbReference>
<reference evidence="2 3" key="1">
    <citation type="submission" date="2017-03" db="EMBL/GenBank/DDBJ databases">
        <title>Genome sequence of Clostridium oryzae DSM 28571.</title>
        <authorList>
            <person name="Poehlein A."/>
            <person name="Daniel R."/>
        </authorList>
    </citation>
    <scope>NUCLEOTIDE SEQUENCE [LARGE SCALE GENOMIC DNA]</scope>
    <source>
        <strain evidence="2 3">DSM 28571</strain>
    </source>
</reference>
<keyword evidence="1" id="KW-0472">Membrane</keyword>
<organism evidence="2 3">
    <name type="scientific">Clostridium oryzae</name>
    <dbReference type="NCBI Taxonomy" id="1450648"/>
    <lineage>
        <taxon>Bacteria</taxon>
        <taxon>Bacillati</taxon>
        <taxon>Bacillota</taxon>
        <taxon>Clostridia</taxon>
        <taxon>Eubacteriales</taxon>
        <taxon>Clostridiaceae</taxon>
        <taxon>Clostridium</taxon>
    </lineage>
</organism>
<dbReference type="STRING" id="1450648.CLORY_12930"/>
<feature type="transmembrane region" description="Helical" evidence="1">
    <location>
        <begin position="17"/>
        <end position="38"/>
    </location>
</feature>
<dbReference type="PIRSF" id="PIRSF021435">
    <property type="entry name" value="SpoIIIAB"/>
    <property type="match status" value="1"/>
</dbReference>
<name>A0A1V4ITS4_9CLOT</name>
<evidence type="ECO:0000313" key="2">
    <source>
        <dbReference type="EMBL" id="OPJ63210.1"/>
    </source>
</evidence>
<comment type="caution">
    <text evidence="2">The sequence shown here is derived from an EMBL/GenBank/DDBJ whole genome shotgun (WGS) entry which is preliminary data.</text>
</comment>
<sequence length="184" mass="20536">MIFQMINLSGGMEMIKLIGAIMIVGASTYIGFLMAALLKARVSELKDMESALLQLETQIFFTRTTLPEAFSDVGKKSKSPVSDFFYSVAESLRNNNLDSVFQAFKDAFDKQKDFNITVSDKDIFLDLAKGLGESDLDGHKKIFSLAEYQLKNTINALEKKNEKTVKMYRCLGFSVGAMVTILLI</sequence>
<dbReference type="OrthoDB" id="1957909at2"/>
<accession>A0A1V4ITS4</accession>
<protein>
    <submittedName>
        <fullName evidence="2">Stage III sporulation protein SpoAB</fullName>
    </submittedName>
</protein>
<proteinExistence type="predicted"/>
<evidence type="ECO:0000256" key="1">
    <source>
        <dbReference type="SAM" id="Phobius"/>
    </source>
</evidence>
<dbReference type="InterPro" id="IPR014198">
    <property type="entry name" value="Spore_III_AB"/>
</dbReference>
<dbReference type="EMBL" id="MZGV01000010">
    <property type="protein sequence ID" value="OPJ63210.1"/>
    <property type="molecule type" value="Genomic_DNA"/>
</dbReference>
<keyword evidence="1" id="KW-1133">Transmembrane helix</keyword>